<evidence type="ECO:0000256" key="1">
    <source>
        <dbReference type="SAM" id="MobiDB-lite"/>
    </source>
</evidence>
<name>A0AAD9WNP8_9ROSI</name>
<feature type="compositionally biased region" description="Basic and acidic residues" evidence="1">
    <location>
        <begin position="114"/>
        <end position="130"/>
    </location>
</feature>
<feature type="compositionally biased region" description="Polar residues" evidence="1">
    <location>
        <begin position="101"/>
        <end position="113"/>
    </location>
</feature>
<dbReference type="Gene3D" id="3.10.20.90">
    <property type="entry name" value="Phosphatidylinositol 3-kinase Catalytic Subunit, Chain A, domain 1"/>
    <property type="match status" value="1"/>
</dbReference>
<dbReference type="Proteomes" id="UP001280121">
    <property type="component" value="Unassembled WGS sequence"/>
</dbReference>
<proteinExistence type="predicted"/>
<organism evidence="2 3">
    <name type="scientific">Dipteronia dyeriana</name>
    <dbReference type="NCBI Taxonomy" id="168575"/>
    <lineage>
        <taxon>Eukaryota</taxon>
        <taxon>Viridiplantae</taxon>
        <taxon>Streptophyta</taxon>
        <taxon>Embryophyta</taxon>
        <taxon>Tracheophyta</taxon>
        <taxon>Spermatophyta</taxon>
        <taxon>Magnoliopsida</taxon>
        <taxon>eudicotyledons</taxon>
        <taxon>Gunneridae</taxon>
        <taxon>Pentapetalae</taxon>
        <taxon>rosids</taxon>
        <taxon>malvids</taxon>
        <taxon>Sapindales</taxon>
        <taxon>Sapindaceae</taxon>
        <taxon>Hippocastanoideae</taxon>
        <taxon>Acereae</taxon>
        <taxon>Dipteronia</taxon>
    </lineage>
</organism>
<accession>A0AAD9WNP8</accession>
<evidence type="ECO:0000313" key="3">
    <source>
        <dbReference type="Proteomes" id="UP001280121"/>
    </source>
</evidence>
<feature type="region of interest" description="Disordered" evidence="1">
    <location>
        <begin position="143"/>
        <end position="169"/>
    </location>
</feature>
<evidence type="ECO:0000313" key="2">
    <source>
        <dbReference type="EMBL" id="KAK2636887.1"/>
    </source>
</evidence>
<comment type="caution">
    <text evidence="2">The sequence shown here is derived from an EMBL/GenBank/DDBJ whole genome shotgun (WGS) entry which is preliminary data.</text>
</comment>
<keyword evidence="3" id="KW-1185">Reference proteome</keyword>
<dbReference type="PANTHER" id="PTHR47290:SF4">
    <property type="entry name" value="RING FINGER PROTEIN"/>
    <property type="match status" value="1"/>
</dbReference>
<dbReference type="AlphaFoldDB" id="A0AAD9WNP8"/>
<feature type="compositionally biased region" description="Low complexity" evidence="1">
    <location>
        <begin position="79"/>
        <end position="90"/>
    </location>
</feature>
<protein>
    <submittedName>
        <fullName evidence="2">Uncharacterized protein</fullName>
    </submittedName>
</protein>
<reference evidence="2" key="1">
    <citation type="journal article" date="2023" name="Plant J.">
        <title>Genome sequences and population genomics provide insights into the demographic history, inbreeding, and mutation load of two 'living fossil' tree species of Dipteronia.</title>
        <authorList>
            <person name="Feng Y."/>
            <person name="Comes H.P."/>
            <person name="Chen J."/>
            <person name="Zhu S."/>
            <person name="Lu R."/>
            <person name="Zhang X."/>
            <person name="Li P."/>
            <person name="Qiu J."/>
            <person name="Olsen K.M."/>
            <person name="Qiu Y."/>
        </authorList>
    </citation>
    <scope>NUCLEOTIDE SEQUENCE</scope>
    <source>
        <strain evidence="2">KIB01</strain>
    </source>
</reference>
<dbReference type="PANTHER" id="PTHR47290">
    <property type="entry name" value="RING FINGER PROTEIN"/>
    <property type="match status" value="1"/>
</dbReference>
<feature type="compositionally biased region" description="Basic residues" evidence="1">
    <location>
        <begin position="143"/>
        <end position="158"/>
    </location>
</feature>
<dbReference type="InterPro" id="IPR044171">
    <property type="entry name" value="LAX2-like"/>
</dbReference>
<dbReference type="EMBL" id="JANJYI010000009">
    <property type="protein sequence ID" value="KAK2636887.1"/>
    <property type="molecule type" value="Genomic_DNA"/>
</dbReference>
<feature type="region of interest" description="Disordered" evidence="1">
    <location>
        <begin position="1"/>
        <end position="23"/>
    </location>
</feature>
<sequence>MTMVPAENLSKQQQQQHRRRHRHHHLVYSGYGGCGGGGGGGGGGLMSRIQGYDDDYSGSEAAAAACLGSDLVVVVNHNNNRYSNNNNNNNKSMADQDESRTNSLNNEAASSSKDNQEEDHNHHDHDHNQRDERWLQLGIGTTTHHHTTSHDHIKHADHHHQQVDPTAAARRAGGEGLIELDLLHGGSGSGGSTQQARVASTTNFHHGLEFRPPPHQLPLMNIPAVTGQASTSLFFQQGSSSSTFPHHNQEINWAFRPVHVQPNMATLPSSSSSSLMQFGSYFGRPFQPHTGILDVSGPTSSDFRVIDPPRRPHSGIWFMLLASQNQAREPFLPQISKSYLRIKDGRMTVRLLIKYLVNKLRLDSESEQLEITCRGHQLLPFLTLQHVRDNIWSPRDAVTLLPDSPTSDHVMVLHYARSA</sequence>
<feature type="region of interest" description="Disordered" evidence="1">
    <location>
        <begin position="79"/>
        <end position="130"/>
    </location>
</feature>
<gene>
    <name evidence="2" type="ORF">Ddye_031679</name>
</gene>